<keyword evidence="5 11" id="KW-0808">Transferase</keyword>
<dbReference type="InterPro" id="IPR008930">
    <property type="entry name" value="Terpenoid_cyclase/PrenylTrfase"/>
</dbReference>
<dbReference type="FunFam" id="1.50.10.20:FF:000012">
    <property type="entry name" value="Geranylgeranyl transferase type-2 subunit beta"/>
    <property type="match status" value="1"/>
</dbReference>
<feature type="region of interest" description="Disordered" evidence="12">
    <location>
        <begin position="264"/>
        <end position="287"/>
    </location>
</feature>
<evidence type="ECO:0000256" key="5">
    <source>
        <dbReference type="ARBA" id="ARBA00022679"/>
    </source>
</evidence>
<dbReference type="GO" id="GO:0072657">
    <property type="term" value="P:protein localization to membrane"/>
    <property type="evidence" value="ECO:0007669"/>
    <property type="project" value="UniProtKB-ARBA"/>
</dbReference>
<evidence type="ECO:0000256" key="6">
    <source>
        <dbReference type="ARBA" id="ARBA00022723"/>
    </source>
</evidence>
<evidence type="ECO:0000259" key="13">
    <source>
        <dbReference type="Pfam" id="PF00432"/>
    </source>
</evidence>
<comment type="function">
    <text evidence="11">Catalyzes the transfer of a geranylgeranyl moiety from geranylgeranyl diphosphate to both cysteines of proteins with the C-terminal sequence -XXCC, -XCXC and -CCXX.</text>
</comment>
<dbReference type="CDD" id="cd02894">
    <property type="entry name" value="GGTase-II"/>
    <property type="match status" value="1"/>
</dbReference>
<keyword evidence="4 11" id="KW-0637">Prenyltransferase</keyword>
<evidence type="ECO:0000256" key="4">
    <source>
        <dbReference type="ARBA" id="ARBA00022602"/>
    </source>
</evidence>
<comment type="cofactor">
    <cofactor evidence="11">
        <name>Zn(2+)</name>
        <dbReference type="ChEBI" id="CHEBI:29105"/>
    </cofactor>
    <text evidence="11">Binds 1 zinc ion per subunit.</text>
</comment>
<comment type="catalytic activity">
    <reaction evidence="9 11">
        <text>geranylgeranyl diphosphate + L-cysteinyl-[protein] = S-geranylgeranyl-L-cysteinyl-[protein] + diphosphate</text>
        <dbReference type="Rhea" id="RHEA:21240"/>
        <dbReference type="Rhea" id="RHEA-COMP:10131"/>
        <dbReference type="Rhea" id="RHEA-COMP:11537"/>
        <dbReference type="ChEBI" id="CHEBI:29950"/>
        <dbReference type="ChEBI" id="CHEBI:33019"/>
        <dbReference type="ChEBI" id="CHEBI:57533"/>
        <dbReference type="ChEBI" id="CHEBI:86021"/>
        <dbReference type="EC" id="2.5.1.60"/>
    </reaction>
</comment>
<comment type="similarity">
    <text evidence="1 11">Belongs to the protein prenyltransferase subunit beta family.</text>
</comment>
<evidence type="ECO:0000256" key="2">
    <source>
        <dbReference type="ARBA" id="ARBA00011355"/>
    </source>
</evidence>
<keyword evidence="8 11" id="KW-0862">Zinc</keyword>
<dbReference type="EMBL" id="LN483167">
    <property type="protein sequence ID" value="CDZ96817.1"/>
    <property type="molecule type" value="Genomic_DNA"/>
</dbReference>
<protein>
    <recommendedName>
        <fullName evidence="10 11">Geranylgeranyl transferase type-2 subunit beta</fullName>
        <ecNumber evidence="3 11">2.5.1.60</ecNumber>
    </recommendedName>
</protein>
<dbReference type="InterPro" id="IPR045089">
    <property type="entry name" value="PGGT1B-like"/>
</dbReference>
<evidence type="ECO:0000256" key="1">
    <source>
        <dbReference type="ARBA" id="ARBA00010497"/>
    </source>
</evidence>
<dbReference type="Pfam" id="PF00432">
    <property type="entry name" value="Prenyltrans"/>
    <property type="match status" value="1"/>
</dbReference>
<reference evidence="14" key="1">
    <citation type="submission" date="2014-08" db="EMBL/GenBank/DDBJ databases">
        <authorList>
            <person name="Sharma Rahul"/>
            <person name="Thines Marco"/>
        </authorList>
    </citation>
    <scope>NUCLEOTIDE SEQUENCE</scope>
</reference>
<dbReference type="AlphaFoldDB" id="A0A0F7SIN7"/>
<proteinExistence type="inferred from homology"/>
<dbReference type="InterPro" id="IPR001330">
    <property type="entry name" value="Prenyltrans"/>
</dbReference>
<accession>A0A0F7SIN7</accession>
<evidence type="ECO:0000256" key="3">
    <source>
        <dbReference type="ARBA" id="ARBA00012656"/>
    </source>
</evidence>
<keyword evidence="7" id="KW-0677">Repeat</keyword>
<dbReference type="Gene3D" id="1.50.10.20">
    <property type="match status" value="1"/>
</dbReference>
<evidence type="ECO:0000256" key="12">
    <source>
        <dbReference type="SAM" id="MobiDB-lite"/>
    </source>
</evidence>
<evidence type="ECO:0000256" key="10">
    <source>
        <dbReference type="ARBA" id="ARBA00069127"/>
    </source>
</evidence>
<keyword evidence="6 11" id="KW-0479">Metal-binding</keyword>
<dbReference type="GO" id="GO:0046872">
    <property type="term" value="F:metal ion binding"/>
    <property type="evidence" value="ECO:0007669"/>
    <property type="project" value="UniProtKB-KW"/>
</dbReference>
<evidence type="ECO:0000256" key="11">
    <source>
        <dbReference type="RuleBase" id="RU365076"/>
    </source>
</evidence>
<evidence type="ECO:0000256" key="9">
    <source>
        <dbReference type="ARBA" id="ARBA00047658"/>
    </source>
</evidence>
<dbReference type="EC" id="2.5.1.60" evidence="3 11"/>
<name>A0A0F7SIN7_PHARH</name>
<dbReference type="InterPro" id="IPR026873">
    <property type="entry name" value="Ptb1"/>
</dbReference>
<dbReference type="PANTHER" id="PTHR11774:SF11">
    <property type="entry name" value="GERANYLGERANYL TRANSFERASE TYPE-2 SUBUNIT BETA"/>
    <property type="match status" value="1"/>
</dbReference>
<dbReference type="GO" id="GO:0004663">
    <property type="term" value="F:Rab geranylgeranyltransferase activity"/>
    <property type="evidence" value="ECO:0007669"/>
    <property type="project" value="UniProtKB-UniRule"/>
</dbReference>
<dbReference type="SUPFAM" id="SSF48239">
    <property type="entry name" value="Terpenoid cyclases/Protein prenyltransferases"/>
    <property type="match status" value="1"/>
</dbReference>
<dbReference type="PANTHER" id="PTHR11774">
    <property type="entry name" value="GERANYLGERANYL TRANSFERASE TYPE BETA SUBUNIT"/>
    <property type="match status" value="1"/>
</dbReference>
<comment type="subunit">
    <text evidence="2">Heterodimer of an alpha and a beta subunit.</text>
</comment>
<organism evidence="14">
    <name type="scientific">Phaffia rhodozyma</name>
    <name type="common">Yeast</name>
    <name type="synonym">Xanthophyllomyces dendrorhous</name>
    <dbReference type="NCBI Taxonomy" id="264483"/>
    <lineage>
        <taxon>Eukaryota</taxon>
        <taxon>Fungi</taxon>
        <taxon>Dikarya</taxon>
        <taxon>Basidiomycota</taxon>
        <taxon>Agaricomycotina</taxon>
        <taxon>Tremellomycetes</taxon>
        <taxon>Cystofilobasidiales</taxon>
        <taxon>Mrakiaceae</taxon>
        <taxon>Phaffia</taxon>
    </lineage>
</organism>
<evidence type="ECO:0000256" key="7">
    <source>
        <dbReference type="ARBA" id="ARBA00022737"/>
    </source>
</evidence>
<sequence>MIDWVMSCWNQKQGGFGSSPKHDAHAHSTLSAIQILITQDAFDRLDIEAITSFYLSLQNPTTGSFAGDSWGETDTRFTYIAVSALSLLGTLDRLNREKTISWLRRCRNFDGGFGSGEGGESHGSQVFVCVGALAILDALETEVDVDILAGWLAERQLPNGGMNGRPEKLEDVCYSFWNLSALSILGKLHWIDQEKLIKFILDCQDLEGGGIGDRPENMVDVFHTIFGLAGLSILGYKGLDEIDPVYCMPASVIDRVGLRKPYQIGSRPDSDHQVSSVSGEGKGSEVK</sequence>
<evidence type="ECO:0000256" key="8">
    <source>
        <dbReference type="ARBA" id="ARBA00022833"/>
    </source>
</evidence>
<evidence type="ECO:0000313" key="14">
    <source>
        <dbReference type="EMBL" id="CDZ96817.1"/>
    </source>
</evidence>
<dbReference type="GO" id="GO:0005968">
    <property type="term" value="C:Rab-protein geranylgeranyltransferase complex"/>
    <property type="evidence" value="ECO:0007669"/>
    <property type="project" value="UniProtKB-UniRule"/>
</dbReference>
<feature type="domain" description="Prenyltransferase alpha-alpha toroid" evidence="13">
    <location>
        <begin position="1"/>
        <end position="248"/>
    </location>
</feature>